<dbReference type="Pfam" id="PF00780">
    <property type="entry name" value="CNH"/>
    <property type="match status" value="1"/>
</dbReference>
<evidence type="ECO:0008006" key="7">
    <source>
        <dbReference type="Google" id="ProtNLM"/>
    </source>
</evidence>
<comment type="caution">
    <text evidence="5">The sequence shown here is derived from an EMBL/GenBank/DDBJ whole genome shotgun (WGS) entry which is preliminary data.</text>
</comment>
<dbReference type="PANTHER" id="PTHR15711:SF62">
    <property type="entry name" value="GTPASE-ACTIVATING RAP_RAN-GAP DOMAIN-LIKE PROTEIN 3"/>
    <property type="match status" value="1"/>
</dbReference>
<feature type="domain" description="CNH" evidence="4">
    <location>
        <begin position="213"/>
        <end position="631"/>
    </location>
</feature>
<evidence type="ECO:0000259" key="4">
    <source>
        <dbReference type="PROSITE" id="PS50219"/>
    </source>
</evidence>
<protein>
    <recommendedName>
        <fullName evidence="7">CNH domain-containing protein</fullName>
    </recommendedName>
</protein>
<name>A0A6V7HG66_9HYME</name>
<proteinExistence type="predicted"/>
<evidence type="ECO:0000256" key="1">
    <source>
        <dbReference type="ARBA" id="ARBA00022468"/>
    </source>
</evidence>
<keyword evidence="1" id="KW-0343">GTPase activation</keyword>
<feature type="compositionally biased region" description="Pro residues" evidence="2">
    <location>
        <begin position="630"/>
        <end position="645"/>
    </location>
</feature>
<feature type="compositionally biased region" description="Polar residues" evidence="2">
    <location>
        <begin position="576"/>
        <end position="591"/>
    </location>
</feature>
<dbReference type="PROSITE" id="PS50219">
    <property type="entry name" value="CNH"/>
    <property type="match status" value="1"/>
</dbReference>
<dbReference type="InterPro" id="IPR001180">
    <property type="entry name" value="CNH_dom"/>
</dbReference>
<dbReference type="InterPro" id="IPR050989">
    <property type="entry name" value="Rap1_Ran_GAP"/>
</dbReference>
<reference evidence="5" key="1">
    <citation type="submission" date="2020-07" db="EMBL/GenBank/DDBJ databases">
        <authorList>
            <person name="Nazaruddin N."/>
        </authorList>
    </citation>
    <scope>NUCLEOTIDE SEQUENCE</scope>
</reference>
<dbReference type="OrthoDB" id="2499658at2759"/>
<dbReference type="PANTHER" id="PTHR15711">
    <property type="entry name" value="RAP GTPASE-ACTIVATING PROTEIN"/>
    <property type="match status" value="1"/>
</dbReference>
<sequence>MYHVSTMLPYSKDNPQQLERKRHIGNDIVNIVYTDDPHAIDTFNPNCIRSQFTHVFAVVSAETGGKGWRVAIYCDENVPLFGPSLPCPPVFEDPYTLREFLLVKLINGEKATFNTPTFAQKRERTLDALLRDMYQEHSQESKSNSMLNRRALSDVVEAPGRRREETRAVEMVRVGQALKLEAIVRGLAPTSLATAGPLKPRPWEPRCIYPDFPHEVVCGDVWLDSRLILATENGTFLIEDSLSHRLIFDESVQIKQLNVVEQHGILLFRTGDKGKESNVYVFRLREFENNTTNRCTEVLNDREDDQDRNEDNADEDDVDDEADESEENDYDSFTRATTKFKPVIRRAHVRVRPLAVRGRAHIKERRLPRTRGCHLYTITMPGGSHLRMCVAVGRRLTVLQWKHSAAWTAWCSAADTDTVEGFLHLKEFNVSETPSLVTIIENTDLNNEWTLCCGVRHHFELISASGSTRILHVEGTTKPHLVAALDLCEDEEPELLLCYNTCAFPYVIAFTNDTMEIRLIINGNLVHTIAMPNLNLITSKQDIFFSTTAPEFLPGKCERIRLDSKPVDKEEPVSSPPSLAQSTLSTCSQRRCPSPAEPEIISSAPPTSDKSFLSVEPHRALSRSCSSSPTPTPTDMMPPPPRFRK</sequence>
<gene>
    <name evidence="5" type="ORF">MHI_LOCUS853587</name>
</gene>
<evidence type="ECO:0000313" key="5">
    <source>
        <dbReference type="EMBL" id="CAD1479376.1"/>
    </source>
</evidence>
<dbReference type="Proteomes" id="UP000752696">
    <property type="component" value="Unassembled WGS sequence"/>
</dbReference>
<dbReference type="GO" id="GO:0005096">
    <property type="term" value="F:GTPase activator activity"/>
    <property type="evidence" value="ECO:0007669"/>
    <property type="project" value="UniProtKB-KW"/>
</dbReference>
<feature type="region of interest" description="Disordered" evidence="2">
    <location>
        <begin position="565"/>
        <end position="645"/>
    </location>
</feature>
<keyword evidence="6" id="KW-1185">Reference proteome</keyword>
<evidence type="ECO:0000313" key="6">
    <source>
        <dbReference type="Proteomes" id="UP000752696"/>
    </source>
</evidence>
<dbReference type="GO" id="GO:0051056">
    <property type="term" value="P:regulation of small GTPase mediated signal transduction"/>
    <property type="evidence" value="ECO:0007669"/>
    <property type="project" value="InterPro"/>
</dbReference>
<dbReference type="Gene3D" id="3.40.50.11210">
    <property type="entry name" value="Rap/Ran-GAP"/>
    <property type="match status" value="1"/>
</dbReference>
<accession>A0A6V7HG66</accession>
<organism evidence="5 6">
    <name type="scientific">Heterotrigona itama</name>
    <dbReference type="NCBI Taxonomy" id="395501"/>
    <lineage>
        <taxon>Eukaryota</taxon>
        <taxon>Metazoa</taxon>
        <taxon>Ecdysozoa</taxon>
        <taxon>Arthropoda</taxon>
        <taxon>Hexapoda</taxon>
        <taxon>Insecta</taxon>
        <taxon>Pterygota</taxon>
        <taxon>Neoptera</taxon>
        <taxon>Endopterygota</taxon>
        <taxon>Hymenoptera</taxon>
        <taxon>Apocrita</taxon>
        <taxon>Aculeata</taxon>
        <taxon>Apoidea</taxon>
        <taxon>Anthophila</taxon>
        <taxon>Apidae</taxon>
        <taxon>Heterotrigona</taxon>
    </lineage>
</organism>
<dbReference type="SUPFAM" id="SSF111347">
    <property type="entry name" value="Rap/Ran-GAP"/>
    <property type="match status" value="1"/>
</dbReference>
<dbReference type="InterPro" id="IPR000331">
    <property type="entry name" value="Rap/Ran_GAP_dom"/>
</dbReference>
<dbReference type="InterPro" id="IPR035974">
    <property type="entry name" value="Rap/Ran-GAP_sf"/>
</dbReference>
<dbReference type="AlphaFoldDB" id="A0A6V7HG66"/>
<dbReference type="PROSITE" id="PS50085">
    <property type="entry name" value="RAPGAP"/>
    <property type="match status" value="1"/>
</dbReference>
<dbReference type="Pfam" id="PF02145">
    <property type="entry name" value="Rap_GAP"/>
    <property type="match status" value="1"/>
</dbReference>
<dbReference type="EMBL" id="CAJDYZ010011347">
    <property type="protein sequence ID" value="CAD1479376.1"/>
    <property type="molecule type" value="Genomic_DNA"/>
</dbReference>
<feature type="region of interest" description="Disordered" evidence="2">
    <location>
        <begin position="295"/>
        <end position="331"/>
    </location>
</feature>
<evidence type="ECO:0000256" key="2">
    <source>
        <dbReference type="SAM" id="MobiDB-lite"/>
    </source>
</evidence>
<feature type="compositionally biased region" description="Acidic residues" evidence="2">
    <location>
        <begin position="302"/>
        <end position="330"/>
    </location>
</feature>
<evidence type="ECO:0000259" key="3">
    <source>
        <dbReference type="PROSITE" id="PS50085"/>
    </source>
</evidence>
<feature type="domain" description="Rap-GAP" evidence="3">
    <location>
        <begin position="1"/>
        <end position="133"/>
    </location>
</feature>